<comment type="similarity">
    <text evidence="2 10">Belongs to the HsdR family.</text>
</comment>
<dbReference type="PANTHER" id="PTHR30195:SF15">
    <property type="entry name" value="TYPE I RESTRICTION ENZYME HINDI ENDONUCLEASE SUBUNIT"/>
    <property type="match status" value="1"/>
</dbReference>
<dbReference type="InterPro" id="IPR021810">
    <property type="entry name" value="T1RH-like_C"/>
</dbReference>
<keyword evidence="14" id="KW-1185">Reference proteome</keyword>
<keyword evidence="3" id="KW-0540">Nuclease</keyword>
<dbReference type="Gene3D" id="3.40.50.300">
    <property type="entry name" value="P-loop containing nucleotide triphosphate hydrolases"/>
    <property type="match status" value="2"/>
</dbReference>
<dbReference type="InterPro" id="IPR055180">
    <property type="entry name" value="HsdR_RecA-like_helicase_dom_2"/>
</dbReference>
<evidence type="ECO:0000256" key="6">
    <source>
        <dbReference type="ARBA" id="ARBA00022759"/>
    </source>
</evidence>
<dbReference type="Gene3D" id="3.90.1570.50">
    <property type="match status" value="1"/>
</dbReference>
<proteinExistence type="inferred from homology"/>
<dbReference type="PROSITE" id="PS51192">
    <property type="entry name" value="HELICASE_ATP_BIND_1"/>
    <property type="match status" value="1"/>
</dbReference>
<dbReference type="InterPro" id="IPR027417">
    <property type="entry name" value="P-loop_NTPase"/>
</dbReference>
<evidence type="ECO:0000256" key="8">
    <source>
        <dbReference type="ARBA" id="ARBA00022840"/>
    </source>
</evidence>
<dbReference type="CDD" id="cd18030">
    <property type="entry name" value="DEXHc_RE_I_HsdR"/>
    <property type="match status" value="1"/>
</dbReference>
<dbReference type="InterPro" id="IPR040980">
    <property type="entry name" value="SWI2_SNF2"/>
</dbReference>
<comment type="subunit">
    <text evidence="10">The type I restriction/modification system is composed of three polypeptides R, M and S.</text>
</comment>
<evidence type="ECO:0000256" key="9">
    <source>
        <dbReference type="ARBA" id="ARBA00023125"/>
    </source>
</evidence>
<keyword evidence="8 10" id="KW-0067">ATP-binding</keyword>
<evidence type="ECO:0000256" key="4">
    <source>
        <dbReference type="ARBA" id="ARBA00022741"/>
    </source>
</evidence>
<dbReference type="EMBL" id="JBBHLI010000002">
    <property type="protein sequence ID" value="MEK9500140.1"/>
    <property type="molecule type" value="Genomic_DNA"/>
</dbReference>
<organism evidence="13 14">
    <name type="scientific">Gaopeijia maritima</name>
    <dbReference type="NCBI Taxonomy" id="3119007"/>
    <lineage>
        <taxon>Bacteria</taxon>
        <taxon>Pseudomonadati</taxon>
        <taxon>Gemmatimonadota</taxon>
        <taxon>Longimicrobiia</taxon>
        <taxon>Gaopeijiales</taxon>
        <taxon>Gaopeijiaceae</taxon>
        <taxon>Gaopeijia</taxon>
    </lineage>
</organism>
<dbReference type="CDD" id="cd22332">
    <property type="entry name" value="HsdR_N"/>
    <property type="match status" value="1"/>
</dbReference>
<evidence type="ECO:0000313" key="14">
    <source>
        <dbReference type="Proteomes" id="UP001484239"/>
    </source>
</evidence>
<dbReference type="NCBIfam" id="TIGR00348">
    <property type="entry name" value="hsdR"/>
    <property type="match status" value="1"/>
</dbReference>
<dbReference type="InterPro" id="IPR007409">
    <property type="entry name" value="Restrct_endonuc_type1_HsdR_N"/>
</dbReference>
<dbReference type="InterPro" id="IPR004473">
    <property type="entry name" value="Restrct_endonuc_typeI_HsdR"/>
</dbReference>
<dbReference type="PANTHER" id="PTHR30195">
    <property type="entry name" value="TYPE I SITE-SPECIFIC DEOXYRIBONUCLEASE PROTEIN SUBUNIT M AND R"/>
    <property type="match status" value="1"/>
</dbReference>
<sequence>MPGPEFALVEKPTIEFLEALGYIYVRPADNELAREGLNQVLFHDELVTAVQRLNGVGEATAEAVYQELLTISDNQRWLEILRGQYSRNVPGQSTKKTIRVVDFLDPSANRFLITNQLRVQSQHPRVADLVVYLNGIPIVVIEAKRPSSGKLQMAYEQIRQYEQQIPRLFYSNAFNIVTDKHELRYGTTGAPWAYWGTWRDPWPRAAEDFWGEFERGQWALLEPSRLLDILAHFIVFETDSDSGTVVKKMCRYQQYRAAAKIAERAYHPDLHRGLIWHTQGSGKSLTMVFSALKLKMHRTTSAPPVTSPSLLVVTDRKDLDRQISSTFEACGLPNPTRVESKVELQEKIHSGVAGLTLLSTIHKFENSRKPVGNSAEWIVLVDEAHRTQEKDLGAFLRATFPDAQLFGFTGTPVRKGDLDTFQNFGHAGEGYLDRYSIDDAVADGATVPIRYTSRKAEWHVDEAKIDSLFDNWFHDEPEERLEAIKRRGVTLAELAKHPARVELIAYDLWQHFKGHALPDRYKAQIVAIDREAVILYKRALDRVIAEDLQKHEGLSAEDARARANVMSVPVYSSAQTDDMPSEDEWIEGIRADLRRYALDEQGEKAAIAAFGKEHSDVHFLIVCNKLLTGFDAPRESVMYLDSPLKDHNLLQAIARTNRVAGPKKTFGLIVDYIGITRKLDEALAAYREADVENAMRDLEEERDALRKAHRELFRFIGNPNRHTGHLDQEYDALVQRLDTEDEWFTFRRYADAFVRAYESLSPDPAVLEFQRDLKWIVGFIHYATPIIDKDPPPDLSDVSGKIRRLLEEHLDVTGLRTVVKIRSLTDPEFWKDFETEGKPVEELRRATIRKATEIKRVTYEKKEQNPLRYGTFSERVLEVIRRFEENQLAAADALKALEEIATDLDVEDRAHEGSGLTERAYGVLKILQALDPSGAERGDARVAEAGPGQSSSGEARTRKHVSHHLTRLAQEIDEIYDSEASAPAGWHRKEQLKRELRGQVRYRAHQAGMSDVREVANRVEEYALRYYVKIS</sequence>
<dbReference type="SUPFAM" id="SSF52540">
    <property type="entry name" value="P-loop containing nucleoside triphosphate hydrolases"/>
    <property type="match status" value="2"/>
</dbReference>
<feature type="region of interest" description="Disordered" evidence="11">
    <location>
        <begin position="935"/>
        <end position="961"/>
    </location>
</feature>
<comment type="catalytic activity">
    <reaction evidence="1 10">
        <text>Endonucleolytic cleavage of DNA to give random double-stranded fragments with terminal 5'-phosphates, ATP is simultaneously hydrolyzed.</text>
        <dbReference type="EC" id="3.1.21.3"/>
    </reaction>
</comment>
<keyword evidence="7 10" id="KW-0378">Hydrolase</keyword>
<comment type="function">
    <text evidence="10">Subunit R is required for both nuclease and ATPase activities, but not for modification.</text>
</comment>
<evidence type="ECO:0000256" key="7">
    <source>
        <dbReference type="ARBA" id="ARBA00022801"/>
    </source>
</evidence>
<dbReference type="InterPro" id="IPR051268">
    <property type="entry name" value="Type-I_R_enzyme_R_subunit"/>
</dbReference>
<keyword evidence="5 10" id="KW-0680">Restriction system</keyword>
<dbReference type="EC" id="3.1.21.3" evidence="10"/>
<reference evidence="13 14" key="1">
    <citation type="submission" date="2024-02" db="EMBL/GenBank/DDBJ databases">
        <title>A novel Gemmatimonadota bacterium.</title>
        <authorList>
            <person name="Du Z.-J."/>
            <person name="Ye Y.-Q."/>
        </authorList>
    </citation>
    <scope>NUCLEOTIDE SEQUENCE [LARGE SCALE GENOMIC DNA]</scope>
    <source>
        <strain evidence="13 14">DH-20</strain>
    </source>
</reference>
<gene>
    <name evidence="13" type="ORF">WI372_04055</name>
</gene>
<dbReference type="GO" id="GO:0009035">
    <property type="term" value="F:type I site-specific deoxyribonuclease activity"/>
    <property type="evidence" value="ECO:0007669"/>
    <property type="project" value="UniProtKB-EC"/>
</dbReference>
<name>A0ABU9E871_9BACT</name>
<keyword evidence="9 10" id="KW-0238">DNA-binding</keyword>
<evidence type="ECO:0000259" key="12">
    <source>
        <dbReference type="PROSITE" id="PS51192"/>
    </source>
</evidence>
<evidence type="ECO:0000256" key="1">
    <source>
        <dbReference type="ARBA" id="ARBA00000851"/>
    </source>
</evidence>
<feature type="domain" description="Helicase ATP-binding" evidence="12">
    <location>
        <begin position="264"/>
        <end position="430"/>
    </location>
</feature>
<accession>A0ABU9E871</accession>
<dbReference type="SMART" id="SM00487">
    <property type="entry name" value="DEXDc"/>
    <property type="match status" value="1"/>
</dbReference>
<evidence type="ECO:0000256" key="2">
    <source>
        <dbReference type="ARBA" id="ARBA00008598"/>
    </source>
</evidence>
<dbReference type="InterPro" id="IPR014001">
    <property type="entry name" value="Helicase_ATP-bd"/>
</dbReference>
<evidence type="ECO:0000256" key="5">
    <source>
        <dbReference type="ARBA" id="ARBA00022747"/>
    </source>
</evidence>
<comment type="caution">
    <text evidence="13">The sequence shown here is derived from an EMBL/GenBank/DDBJ whole genome shotgun (WGS) entry which is preliminary data.</text>
</comment>
<dbReference type="Pfam" id="PF04313">
    <property type="entry name" value="HSDR_N"/>
    <property type="match status" value="1"/>
</dbReference>
<evidence type="ECO:0000256" key="10">
    <source>
        <dbReference type="RuleBase" id="RU364115"/>
    </source>
</evidence>
<dbReference type="CDD" id="cd18800">
    <property type="entry name" value="SF2_C_EcoR124I-like"/>
    <property type="match status" value="1"/>
</dbReference>
<evidence type="ECO:0000256" key="11">
    <source>
        <dbReference type="SAM" id="MobiDB-lite"/>
    </source>
</evidence>
<keyword evidence="4 10" id="KW-0547">Nucleotide-binding</keyword>
<evidence type="ECO:0000256" key="3">
    <source>
        <dbReference type="ARBA" id="ARBA00022722"/>
    </source>
</evidence>
<dbReference type="RefSeq" id="WP_405275504.1">
    <property type="nucleotide sequence ID" value="NZ_JBBHLI010000002.1"/>
</dbReference>
<evidence type="ECO:0000313" key="13">
    <source>
        <dbReference type="EMBL" id="MEK9500140.1"/>
    </source>
</evidence>
<protein>
    <recommendedName>
        <fullName evidence="10">Type I restriction enzyme endonuclease subunit</fullName>
        <shortName evidence="10">R protein</shortName>
        <ecNumber evidence="10">3.1.21.3</ecNumber>
    </recommendedName>
</protein>
<dbReference type="Pfam" id="PF11867">
    <property type="entry name" value="T1RH-like_C"/>
    <property type="match status" value="1"/>
</dbReference>
<keyword evidence="6 13" id="KW-0255">Endonuclease</keyword>
<dbReference type="Proteomes" id="UP001484239">
    <property type="component" value="Unassembled WGS sequence"/>
</dbReference>
<dbReference type="Pfam" id="PF18766">
    <property type="entry name" value="SWI2_SNF2"/>
    <property type="match status" value="1"/>
</dbReference>
<dbReference type="Pfam" id="PF22679">
    <property type="entry name" value="T1R_D3-like"/>
    <property type="match status" value="1"/>
</dbReference>